<evidence type="ECO:0000313" key="7">
    <source>
        <dbReference type="Proteomes" id="UP001497480"/>
    </source>
</evidence>
<dbReference type="InterPro" id="IPR046960">
    <property type="entry name" value="PPR_At4g14850-like_plant"/>
</dbReference>
<dbReference type="Pfam" id="PF20431">
    <property type="entry name" value="E_motif"/>
    <property type="match status" value="1"/>
</dbReference>
<gene>
    <name evidence="6" type="ORF">LLUT_LOCUS10496</name>
</gene>
<dbReference type="GO" id="GO:0009451">
    <property type="term" value="P:RNA modification"/>
    <property type="evidence" value="ECO:0007669"/>
    <property type="project" value="InterPro"/>
</dbReference>
<dbReference type="GO" id="GO:0008270">
    <property type="term" value="F:zinc ion binding"/>
    <property type="evidence" value="ECO:0007669"/>
    <property type="project" value="InterPro"/>
</dbReference>
<dbReference type="AlphaFoldDB" id="A0AAV1WK37"/>
<dbReference type="PANTHER" id="PTHR47926:SF373">
    <property type="entry name" value="TETRATRICOPEPTIDE-LIKE HELICAL DOMAIN SUPERFAMILY, DYW DOMAIN-CONTAINING PROTEIN"/>
    <property type="match status" value="1"/>
</dbReference>
<dbReference type="InterPro" id="IPR046848">
    <property type="entry name" value="E_motif"/>
</dbReference>
<reference evidence="6 7" key="1">
    <citation type="submission" date="2024-03" db="EMBL/GenBank/DDBJ databases">
        <authorList>
            <person name="Martinez-Hernandez J."/>
        </authorList>
    </citation>
    <scope>NUCLEOTIDE SEQUENCE [LARGE SCALE GENOMIC DNA]</scope>
</reference>
<dbReference type="InterPro" id="IPR011990">
    <property type="entry name" value="TPR-like_helical_dom_sf"/>
</dbReference>
<dbReference type="SUPFAM" id="SSF48452">
    <property type="entry name" value="TPR-like"/>
    <property type="match status" value="1"/>
</dbReference>
<name>A0AAV1WK37_LUPLU</name>
<dbReference type="Pfam" id="PF01535">
    <property type="entry name" value="PPR"/>
    <property type="match status" value="3"/>
</dbReference>
<evidence type="ECO:0000313" key="6">
    <source>
        <dbReference type="EMBL" id="CAL0309436.1"/>
    </source>
</evidence>
<dbReference type="Pfam" id="PF13041">
    <property type="entry name" value="PPR_2"/>
    <property type="match status" value="3"/>
</dbReference>
<keyword evidence="4" id="KW-0812">Transmembrane</keyword>
<feature type="repeat" description="PPR" evidence="3">
    <location>
        <begin position="274"/>
        <end position="304"/>
    </location>
</feature>
<protein>
    <recommendedName>
        <fullName evidence="5">DYW domain-containing protein</fullName>
    </recommendedName>
</protein>
<dbReference type="EMBL" id="CAXHTB010000007">
    <property type="protein sequence ID" value="CAL0309436.1"/>
    <property type="molecule type" value="Genomic_DNA"/>
</dbReference>
<dbReference type="Gene3D" id="1.25.40.10">
    <property type="entry name" value="Tetratricopeptide repeat domain"/>
    <property type="match status" value="6"/>
</dbReference>
<organism evidence="6 7">
    <name type="scientific">Lupinus luteus</name>
    <name type="common">European yellow lupine</name>
    <dbReference type="NCBI Taxonomy" id="3873"/>
    <lineage>
        <taxon>Eukaryota</taxon>
        <taxon>Viridiplantae</taxon>
        <taxon>Streptophyta</taxon>
        <taxon>Embryophyta</taxon>
        <taxon>Tracheophyta</taxon>
        <taxon>Spermatophyta</taxon>
        <taxon>Magnoliopsida</taxon>
        <taxon>eudicotyledons</taxon>
        <taxon>Gunneridae</taxon>
        <taxon>Pentapetalae</taxon>
        <taxon>rosids</taxon>
        <taxon>fabids</taxon>
        <taxon>Fabales</taxon>
        <taxon>Fabaceae</taxon>
        <taxon>Papilionoideae</taxon>
        <taxon>50 kb inversion clade</taxon>
        <taxon>genistoids sensu lato</taxon>
        <taxon>core genistoids</taxon>
        <taxon>Genisteae</taxon>
        <taxon>Lupinus</taxon>
    </lineage>
</organism>
<keyword evidence="4" id="KW-1133">Transmembrane helix</keyword>
<dbReference type="InterPro" id="IPR002885">
    <property type="entry name" value="PPR_rpt"/>
</dbReference>
<feature type="repeat" description="PPR" evidence="3">
    <location>
        <begin position="511"/>
        <end position="541"/>
    </location>
</feature>
<dbReference type="NCBIfam" id="TIGR00756">
    <property type="entry name" value="PPR"/>
    <property type="match status" value="7"/>
</dbReference>
<dbReference type="Proteomes" id="UP001497480">
    <property type="component" value="Unassembled WGS sequence"/>
</dbReference>
<feature type="domain" description="DYW" evidence="5">
    <location>
        <begin position="752"/>
        <end position="844"/>
    </location>
</feature>
<keyword evidence="2" id="KW-0677">Repeat</keyword>
<evidence type="ECO:0000256" key="4">
    <source>
        <dbReference type="SAM" id="Phobius"/>
    </source>
</evidence>
<dbReference type="Pfam" id="PF14432">
    <property type="entry name" value="DYW_deaminase"/>
    <property type="match status" value="1"/>
</dbReference>
<comment type="caution">
    <text evidence="6">The sequence shown here is derived from an EMBL/GenBank/DDBJ whole genome shotgun (WGS) entry which is preliminary data.</text>
</comment>
<dbReference type="FunFam" id="1.25.40.10:FF:000184">
    <property type="entry name" value="Pentatricopeptide repeat-containing protein, chloroplastic"/>
    <property type="match status" value="1"/>
</dbReference>
<feature type="repeat" description="PPR" evidence="3">
    <location>
        <begin position="542"/>
        <end position="576"/>
    </location>
</feature>
<dbReference type="PROSITE" id="PS51375">
    <property type="entry name" value="PPR"/>
    <property type="match status" value="6"/>
</dbReference>
<dbReference type="GO" id="GO:0003723">
    <property type="term" value="F:RNA binding"/>
    <property type="evidence" value="ECO:0007669"/>
    <property type="project" value="InterPro"/>
</dbReference>
<comment type="similarity">
    <text evidence="1">Belongs to the PPR family. PCMP-H subfamily.</text>
</comment>
<proteinExistence type="inferred from homology"/>
<feature type="repeat" description="PPR" evidence="3">
    <location>
        <begin position="409"/>
        <end position="443"/>
    </location>
</feature>
<sequence length="844" mass="96028">MEDWNMLGADCVVISCCCQCLMLQILVFVLIKLPCKVVKKTREYAKRKLRKGRRNDREMGCSYKHVLLRMHQQSMITTQALKEDDFGHSCGCCLDEVEKLHAQLVHHSLHHHNHWVALLLNYCTRLVAASNYASRIFESATHPNVHVFTCILKYYSQSQTQSEVVSLFKYMQYNDIKPDASLYPILIKCAGKACGVLIHSHVLKLGYVHDHYIRNAIMGMYAKYGPVHFARKLFDEMHDRNVADWNVIISGYWKWGSEEEANRIFHMMGESQRNVITWTTMVTGYAKSGNLKTARMYFDNMPERSVVSWNAMLSGYTQSGEPQETIRLFNQMLNSGNEPDQTTWVIVISSCSSLADDDPSLVDSILRKLEKVNFQSNYFVKTALLDLHAKCGNLEAARKIFDQLGVCKNSVTWNAMISAYARAGNLSVARDLFNKMPERNTVSWNSMISGYAQNGESLMAIKLFKEMISSKDSKPNEVTMVSVFSACGHLGALDLGNWAVSTLNENHINLNISGYNSLIFMYSRCGSIEDATKIFQEMETRDLVSYNTLISGLAAHGHAMEVIKLMSKMKEDDIEPDRITYIGVLTAFSHAGLLEEGQKVFQSIKVPDVDHYACMIDMLGRAGKLEEAMKLIRSMPMEPHEGIYGSLLNAACIHKRVELGELAAAKLFKVEPHNSGNYVLLSNIYASAGRWKDVDRVWDTMRKQEVQKTTAWSWVEHKGEIHKFIVGDRSHKQSDDIYKLLANIKVKLRREGYVVDKSCVRRDVEEEEKEEMVGIHSEKLAVCFALLVSDIESVIRVGKNLRICPDCHTSIKMISKLEGRKITVRDNNRFHCFSDGLCSCKDYW</sequence>
<feature type="repeat" description="PPR" evidence="3">
    <location>
        <begin position="608"/>
        <end position="642"/>
    </location>
</feature>
<feature type="repeat" description="PPR" evidence="3">
    <location>
        <begin position="305"/>
        <end position="339"/>
    </location>
</feature>
<evidence type="ECO:0000256" key="2">
    <source>
        <dbReference type="ARBA" id="ARBA00022737"/>
    </source>
</evidence>
<dbReference type="FunFam" id="1.25.40.10:FF:000348">
    <property type="entry name" value="Pentatricopeptide repeat-containing protein chloroplastic"/>
    <property type="match status" value="1"/>
</dbReference>
<evidence type="ECO:0000256" key="1">
    <source>
        <dbReference type="ARBA" id="ARBA00006643"/>
    </source>
</evidence>
<keyword evidence="7" id="KW-1185">Reference proteome</keyword>
<evidence type="ECO:0000256" key="3">
    <source>
        <dbReference type="PROSITE-ProRule" id="PRU00708"/>
    </source>
</evidence>
<dbReference type="PANTHER" id="PTHR47926">
    <property type="entry name" value="PENTATRICOPEPTIDE REPEAT-CONTAINING PROTEIN"/>
    <property type="match status" value="1"/>
</dbReference>
<evidence type="ECO:0000259" key="5">
    <source>
        <dbReference type="Pfam" id="PF14432"/>
    </source>
</evidence>
<feature type="transmembrane region" description="Helical" evidence="4">
    <location>
        <begin position="12"/>
        <end position="33"/>
    </location>
</feature>
<dbReference type="Pfam" id="PF12854">
    <property type="entry name" value="PPR_1"/>
    <property type="match status" value="2"/>
</dbReference>
<dbReference type="InterPro" id="IPR032867">
    <property type="entry name" value="DYW_dom"/>
</dbReference>
<keyword evidence="4" id="KW-0472">Membrane</keyword>
<accession>A0AAV1WK37</accession>